<evidence type="ECO:0000313" key="2">
    <source>
        <dbReference type="Proteomes" id="UP000295129"/>
    </source>
</evidence>
<dbReference type="AlphaFoldDB" id="A0A4R6DVC7"/>
<reference evidence="1 2" key="1">
    <citation type="submission" date="2019-03" db="EMBL/GenBank/DDBJ databases">
        <title>Genomic Encyclopedia of Type Strains, Phase IV (KMG-IV): sequencing the most valuable type-strain genomes for metagenomic binning, comparative biology and taxonomic classification.</title>
        <authorList>
            <person name="Goeker M."/>
        </authorList>
    </citation>
    <scope>NUCLEOTIDE SEQUENCE [LARGE SCALE GENOMIC DNA]</scope>
    <source>
        <strain evidence="1 2">DSM 12121</strain>
    </source>
</reference>
<evidence type="ECO:0000313" key="1">
    <source>
        <dbReference type="EMBL" id="TDN49185.1"/>
    </source>
</evidence>
<proteinExistence type="predicted"/>
<accession>A0A4R6DVC7</accession>
<dbReference type="Proteomes" id="UP000295129">
    <property type="component" value="Unassembled WGS sequence"/>
</dbReference>
<protein>
    <submittedName>
        <fullName evidence="1">Uncharacterized protein</fullName>
    </submittedName>
</protein>
<organism evidence="1 2">
    <name type="scientific">Azoarcus indigens</name>
    <dbReference type="NCBI Taxonomy" id="29545"/>
    <lineage>
        <taxon>Bacteria</taxon>
        <taxon>Pseudomonadati</taxon>
        <taxon>Pseudomonadota</taxon>
        <taxon>Betaproteobacteria</taxon>
        <taxon>Rhodocyclales</taxon>
        <taxon>Zoogloeaceae</taxon>
        <taxon>Azoarcus</taxon>
    </lineage>
</organism>
<comment type="caution">
    <text evidence="1">The sequence shown here is derived from an EMBL/GenBank/DDBJ whole genome shotgun (WGS) entry which is preliminary data.</text>
</comment>
<dbReference type="EMBL" id="SNVV01000012">
    <property type="protein sequence ID" value="TDN49185.1"/>
    <property type="molecule type" value="Genomic_DNA"/>
</dbReference>
<sequence>MFGGCNHTTVLHAPCKIPLIDPMQSALKEPK</sequence>
<name>A0A4R6DVC7_9RHOO</name>
<keyword evidence="2" id="KW-1185">Reference proteome</keyword>
<gene>
    <name evidence="1" type="ORF">C7389_11236</name>
</gene>